<dbReference type="InterPro" id="IPR000182">
    <property type="entry name" value="GNAT_dom"/>
</dbReference>
<proteinExistence type="inferred from homology"/>
<dbReference type="PROSITE" id="PS51186">
    <property type="entry name" value="GNAT"/>
    <property type="match status" value="1"/>
</dbReference>
<keyword evidence="9" id="KW-0131">Cell cycle</keyword>
<dbReference type="Proteomes" id="UP000054251">
    <property type="component" value="Unassembled WGS sequence"/>
</dbReference>
<reference evidence="13 14" key="1">
    <citation type="submission" date="2015-11" db="EMBL/GenBank/DDBJ databases">
        <title>The genome of Debaryomyces fabryi.</title>
        <authorList>
            <person name="Tafer H."/>
            <person name="Lopandic K."/>
        </authorList>
    </citation>
    <scope>NUCLEOTIDE SEQUENCE [LARGE SCALE GENOMIC DNA]</scope>
    <source>
        <strain evidence="13 14">CBS 789</strain>
    </source>
</reference>
<evidence type="ECO:0000256" key="3">
    <source>
        <dbReference type="ARBA" id="ARBA00022043"/>
    </source>
</evidence>
<dbReference type="GeneID" id="26841925"/>
<name>A0A0V1PSU9_9ASCO</name>
<evidence type="ECO:0000259" key="12">
    <source>
        <dbReference type="PROSITE" id="PS51186"/>
    </source>
</evidence>
<keyword evidence="4 13" id="KW-0808">Transferase</keyword>
<evidence type="ECO:0000313" key="14">
    <source>
        <dbReference type="Proteomes" id="UP000054251"/>
    </source>
</evidence>
<dbReference type="OrthoDB" id="428854at2759"/>
<evidence type="ECO:0000256" key="7">
    <source>
        <dbReference type="ARBA" id="ARBA00022833"/>
    </source>
</evidence>
<dbReference type="PANTHER" id="PTHR45884:SF2">
    <property type="entry name" value="N-ACETYLTRANSFERASE ECO"/>
    <property type="match status" value="1"/>
</dbReference>
<keyword evidence="10" id="KW-0012">Acyltransferase</keyword>
<evidence type="ECO:0000256" key="10">
    <source>
        <dbReference type="ARBA" id="ARBA00023315"/>
    </source>
</evidence>
<evidence type="ECO:0000256" key="6">
    <source>
        <dbReference type="ARBA" id="ARBA00022771"/>
    </source>
</evidence>
<comment type="subcellular location">
    <subcellularLocation>
        <location evidence="1">Nucleus</location>
    </subcellularLocation>
</comment>
<evidence type="ECO:0000313" key="13">
    <source>
        <dbReference type="EMBL" id="KRZ99317.1"/>
    </source>
</evidence>
<gene>
    <name evidence="13" type="ORF">AC631_04916</name>
</gene>
<evidence type="ECO:0000256" key="9">
    <source>
        <dbReference type="ARBA" id="ARBA00023306"/>
    </source>
</evidence>
<dbReference type="GO" id="GO:0061733">
    <property type="term" value="F:protein-lysine-acetyltransferase activity"/>
    <property type="evidence" value="ECO:0007669"/>
    <property type="project" value="TreeGrafter"/>
</dbReference>
<keyword evidence="7" id="KW-0862">Zinc</keyword>
<keyword evidence="14" id="KW-1185">Reference proteome</keyword>
<comment type="caution">
    <text evidence="13">The sequence shown here is derived from an EMBL/GenBank/DDBJ whole genome shotgun (WGS) entry which is preliminary data.</text>
</comment>
<dbReference type="GO" id="GO:0005634">
    <property type="term" value="C:nucleus"/>
    <property type="evidence" value="ECO:0007669"/>
    <property type="project" value="UniProtKB-SubCell"/>
</dbReference>
<sequence length="288" mass="32247">MKRDITQLLSPDLSQLPFRNDKKRKATNLDKKVQTVLNFPSSSPNASQSTTCATCGMTYYNHVSKDKEVHKKYHFNFINGIPWPISFCSNVLEKFTILDDSSSKAKNPPTSKKLQGTAKEALVITIDRKSSKQVKRVEELLKVVNGELNAASDGKAWHKDPEGSIQGKAFIVVIDGRAIGICTTEPIHDVDQQCRWIIHRTQTVVPNQVNKLIKLGISRIWVAPKWRRYGLARKLLDIVLVHSVYGIVLNKKEVGFSQPSFSGGLLAKSFNGVIHKSGEILIPVYLEK</sequence>
<evidence type="ECO:0000256" key="4">
    <source>
        <dbReference type="ARBA" id="ARBA00022679"/>
    </source>
</evidence>
<dbReference type="PANTHER" id="PTHR45884">
    <property type="entry name" value="N-ACETYLTRANSFERASE ECO"/>
    <property type="match status" value="1"/>
</dbReference>
<dbReference type="InterPro" id="IPR016181">
    <property type="entry name" value="Acyl_CoA_acyltransferase"/>
</dbReference>
<dbReference type="Gene3D" id="3.40.630.30">
    <property type="match status" value="1"/>
</dbReference>
<comment type="similarity">
    <text evidence="2">Belongs to the acetyltransferase family. ECO subfamily.</text>
</comment>
<evidence type="ECO:0000256" key="8">
    <source>
        <dbReference type="ARBA" id="ARBA00023242"/>
    </source>
</evidence>
<dbReference type="CDD" id="cd04301">
    <property type="entry name" value="NAT_SF"/>
    <property type="match status" value="1"/>
</dbReference>
<keyword evidence="8" id="KW-0539">Nucleus</keyword>
<evidence type="ECO:0000256" key="2">
    <source>
        <dbReference type="ARBA" id="ARBA00005816"/>
    </source>
</evidence>
<dbReference type="AlphaFoldDB" id="A0A0V1PSU9"/>
<dbReference type="InterPro" id="IPR028009">
    <property type="entry name" value="ESCO_Acetyltransf_dom"/>
</dbReference>
<dbReference type="Pfam" id="PF13878">
    <property type="entry name" value="zf-C2H2_3"/>
    <property type="match status" value="1"/>
</dbReference>
<accession>A0A0V1PSU9</accession>
<evidence type="ECO:0000256" key="1">
    <source>
        <dbReference type="ARBA" id="ARBA00004123"/>
    </source>
</evidence>
<organism evidence="13 14">
    <name type="scientific">Debaryomyces fabryi</name>
    <dbReference type="NCBI Taxonomy" id="58627"/>
    <lineage>
        <taxon>Eukaryota</taxon>
        <taxon>Fungi</taxon>
        <taxon>Dikarya</taxon>
        <taxon>Ascomycota</taxon>
        <taxon>Saccharomycotina</taxon>
        <taxon>Pichiomycetes</taxon>
        <taxon>Debaryomycetaceae</taxon>
        <taxon>Debaryomyces</taxon>
    </lineage>
</organism>
<dbReference type="GO" id="GO:0000785">
    <property type="term" value="C:chromatin"/>
    <property type="evidence" value="ECO:0007669"/>
    <property type="project" value="TreeGrafter"/>
</dbReference>
<evidence type="ECO:0000256" key="11">
    <source>
        <dbReference type="ARBA" id="ARBA00032212"/>
    </source>
</evidence>
<dbReference type="RefSeq" id="XP_015465420.1">
    <property type="nucleotide sequence ID" value="XM_015613745.1"/>
</dbReference>
<keyword evidence="5" id="KW-0479">Metal-binding</keyword>
<dbReference type="Pfam" id="PF13880">
    <property type="entry name" value="Acetyltransf_13"/>
    <property type="match status" value="1"/>
</dbReference>
<dbReference type="SUPFAM" id="SSF55729">
    <property type="entry name" value="Acyl-CoA N-acyltransferases (Nat)"/>
    <property type="match status" value="1"/>
</dbReference>
<dbReference type="InterPro" id="IPR028005">
    <property type="entry name" value="AcTrfase_ESCO_Znf_dom"/>
</dbReference>
<dbReference type="EMBL" id="LMYN01000153">
    <property type="protein sequence ID" value="KRZ99317.1"/>
    <property type="molecule type" value="Genomic_DNA"/>
</dbReference>
<keyword evidence="6" id="KW-0863">Zinc-finger</keyword>
<evidence type="ECO:0000256" key="5">
    <source>
        <dbReference type="ARBA" id="ARBA00022723"/>
    </source>
</evidence>
<feature type="domain" description="N-acetyltransferase" evidence="12">
    <location>
        <begin position="124"/>
        <end position="288"/>
    </location>
</feature>
<protein>
    <recommendedName>
        <fullName evidence="3">N-acetyltransferase ECO1</fullName>
    </recommendedName>
    <alternativeName>
        <fullName evidence="11">Establishment of cohesion protein 1</fullName>
    </alternativeName>
</protein>
<dbReference type="GO" id="GO:0007064">
    <property type="term" value="P:mitotic sister chromatid cohesion"/>
    <property type="evidence" value="ECO:0007669"/>
    <property type="project" value="TreeGrafter"/>
</dbReference>
<dbReference type="GO" id="GO:0008270">
    <property type="term" value="F:zinc ion binding"/>
    <property type="evidence" value="ECO:0007669"/>
    <property type="project" value="UniProtKB-KW"/>
</dbReference>